<reference evidence="2 3" key="1">
    <citation type="submission" date="2019-02" db="EMBL/GenBank/DDBJ databases">
        <title>Deep-cultivation of Planctomycetes and their phenomic and genomic characterization uncovers novel biology.</title>
        <authorList>
            <person name="Wiegand S."/>
            <person name="Jogler M."/>
            <person name="Boedeker C."/>
            <person name="Pinto D."/>
            <person name="Vollmers J."/>
            <person name="Rivas-Marin E."/>
            <person name="Kohn T."/>
            <person name="Peeters S.H."/>
            <person name="Heuer A."/>
            <person name="Rast P."/>
            <person name="Oberbeckmann S."/>
            <person name="Bunk B."/>
            <person name="Jeske O."/>
            <person name="Meyerdierks A."/>
            <person name="Storesund J.E."/>
            <person name="Kallscheuer N."/>
            <person name="Luecker S."/>
            <person name="Lage O.M."/>
            <person name="Pohl T."/>
            <person name="Merkel B.J."/>
            <person name="Hornburger P."/>
            <person name="Mueller R.-W."/>
            <person name="Bruemmer F."/>
            <person name="Labrenz M."/>
            <person name="Spormann A.M."/>
            <person name="Op den Camp H."/>
            <person name="Overmann J."/>
            <person name="Amann R."/>
            <person name="Jetten M.S.M."/>
            <person name="Mascher T."/>
            <person name="Medema M.H."/>
            <person name="Devos D.P."/>
            <person name="Kaster A.-K."/>
            <person name="Ovreas L."/>
            <person name="Rohde M."/>
            <person name="Galperin M.Y."/>
            <person name="Jogler C."/>
        </authorList>
    </citation>
    <scope>NUCLEOTIDE SEQUENCE [LARGE SCALE GENOMIC DNA]</scope>
    <source>
        <strain evidence="2 3">Mal52</strain>
    </source>
</reference>
<dbReference type="RefSeq" id="WP_145376784.1">
    <property type="nucleotide sequence ID" value="NZ_CP036276.1"/>
</dbReference>
<organism evidence="2 3">
    <name type="scientific">Symmachiella dynata</name>
    <dbReference type="NCBI Taxonomy" id="2527995"/>
    <lineage>
        <taxon>Bacteria</taxon>
        <taxon>Pseudomonadati</taxon>
        <taxon>Planctomycetota</taxon>
        <taxon>Planctomycetia</taxon>
        <taxon>Planctomycetales</taxon>
        <taxon>Planctomycetaceae</taxon>
        <taxon>Symmachiella</taxon>
    </lineage>
</organism>
<protein>
    <submittedName>
        <fullName evidence="2">Uncharacterized protein</fullName>
    </submittedName>
</protein>
<dbReference type="SUPFAM" id="SSF51445">
    <property type="entry name" value="(Trans)glycosidases"/>
    <property type="match status" value="1"/>
</dbReference>
<dbReference type="Proteomes" id="UP000319383">
    <property type="component" value="Chromosome"/>
</dbReference>
<dbReference type="EMBL" id="CP036276">
    <property type="protein sequence ID" value="QDU44422.1"/>
    <property type="molecule type" value="Genomic_DNA"/>
</dbReference>
<sequence precursor="true">MMGSLTTLLCLTLAAATPADHALDPFEAAETVRMFTFDQEKDRTLDKLPQPTDWSRRRGPLFPEYVEAFIDPIDAPSDYDGQRSLQFTLNGGQATYYSPAIRIATDHSYGLEAKIRTAGLVHDAAFISLSFLNYKRQRIERHLSQAVMGTHAEFQTVRVGPFNPKPEFKFVVIGCHLMAGAKMDIHGDAWFDDIRLVSLPLVTISTHNNQHYFLEGERIQIEASVSGRDAGRKHQLVLELETAEAETSGGDSEIKWIKRERRADDKDLNNSGEHTYKWDLSELTHNDETLLKKGFYRVRATFKRDDVSILQKLTTFAVMERARPGSHGNFGWSLTEGAGEMDVPELAEVAAQGGVNWVKYPLWTDKGVAGMNDSADVTQLVERLTRKDIKLVGLLNHPPKSLMDKFAEDFTGSAIGKIFNMPNDFWYPSLEPVIASYSFRVRHWQLGDESDKSFVGMKRLPQVVDSIKQEFDRVGRNVQIGVHWDWTQPLPQGETLPNSFLSLNTDPTPNDAQLQQHLERTAATGIPRWVLIKPLSTDHQLNERAADLVRRMMVAQLGGADAVFAYNPFDPEFGLLYPDGSPTELFLPWRTTALALQESTFLGKFQMPNNSPNVVFAKPGEVLMVIWNDQPTTEKIYLGENVEITDLFGRTRPAEVIELRQTIDRKSTQARRQQVLQVGPVPIIVRKCSEPVARFRLAMQFQRKRVPSEFGEHQEMITGTNTFGQGITVSSDLKYSDKWNVEQLRTPLTLSPNEAFQLPVSLSFPRGAGIGDLSATVDFNISADREYHFTVHRPYTLGLGKVKLDVNYHVERKHGHAILVVEQIITNITEPLEILNFNCNLLIPGRRRQKRSVVKLGRGEDRKFYRILNADSLIGEEISLRAVQVDGKRFLNKSWTVEDRPPVETP</sequence>
<dbReference type="InterPro" id="IPR017853">
    <property type="entry name" value="GH"/>
</dbReference>
<dbReference type="KEGG" id="sdyn:Mal52_29030"/>
<feature type="chain" id="PRO_5021969329" evidence="1">
    <location>
        <begin position="23"/>
        <end position="906"/>
    </location>
</feature>
<dbReference type="AlphaFoldDB" id="A0A517ZPL9"/>
<feature type="signal peptide" evidence="1">
    <location>
        <begin position="1"/>
        <end position="22"/>
    </location>
</feature>
<evidence type="ECO:0000313" key="3">
    <source>
        <dbReference type="Proteomes" id="UP000319383"/>
    </source>
</evidence>
<keyword evidence="3" id="KW-1185">Reference proteome</keyword>
<accession>A0A517ZPL9</accession>
<proteinExistence type="predicted"/>
<evidence type="ECO:0000256" key="1">
    <source>
        <dbReference type="SAM" id="SignalP"/>
    </source>
</evidence>
<gene>
    <name evidence="2" type="ORF">Mal52_29030</name>
</gene>
<dbReference type="Gene3D" id="2.60.120.260">
    <property type="entry name" value="Galactose-binding domain-like"/>
    <property type="match status" value="1"/>
</dbReference>
<evidence type="ECO:0000313" key="2">
    <source>
        <dbReference type="EMBL" id="QDU44422.1"/>
    </source>
</evidence>
<keyword evidence="1" id="KW-0732">Signal</keyword>
<name>A0A517ZPL9_9PLAN</name>